<dbReference type="EMBL" id="NPDZ01000026">
    <property type="protein sequence ID" value="PJZ71671.1"/>
    <property type="molecule type" value="Genomic_DNA"/>
</dbReference>
<feature type="non-terminal residue" evidence="1">
    <location>
        <position position="146"/>
    </location>
</feature>
<dbReference type="Proteomes" id="UP000231990">
    <property type="component" value="Unassembled WGS sequence"/>
</dbReference>
<gene>
    <name evidence="1" type="ORF">CH373_18305</name>
</gene>
<dbReference type="AlphaFoldDB" id="A0A2M9ZI37"/>
<name>A0A2M9ZI37_9LEPT</name>
<proteinExistence type="predicted"/>
<protein>
    <submittedName>
        <fullName evidence="1">GTP-binding protein</fullName>
    </submittedName>
</protein>
<evidence type="ECO:0000313" key="2">
    <source>
        <dbReference type="Proteomes" id="UP000231990"/>
    </source>
</evidence>
<sequence>MVILEKRSDRISKLSGNLSGLKSNQIHRLKKLSERRIRENVIITQDVSRLLCEISHEISRQVGILIDRSGYVTHVIVGSDSSIDIPWLDRIRTSEARLRGLRLVHTHLKDEALNQEDLTDLALLRLDYLTAVTVGADGFPKVLFSA</sequence>
<comment type="caution">
    <text evidence="1">The sequence shown here is derived from an EMBL/GenBank/DDBJ whole genome shotgun (WGS) entry which is preliminary data.</text>
</comment>
<organism evidence="1 2">
    <name type="scientific">Leptospira perolatii</name>
    <dbReference type="NCBI Taxonomy" id="2023191"/>
    <lineage>
        <taxon>Bacteria</taxon>
        <taxon>Pseudomonadati</taxon>
        <taxon>Spirochaetota</taxon>
        <taxon>Spirochaetia</taxon>
        <taxon>Leptospirales</taxon>
        <taxon>Leptospiraceae</taxon>
        <taxon>Leptospira</taxon>
    </lineage>
</organism>
<evidence type="ECO:0000313" key="1">
    <source>
        <dbReference type="EMBL" id="PJZ71671.1"/>
    </source>
</evidence>
<reference evidence="1 2" key="1">
    <citation type="submission" date="2017-07" db="EMBL/GenBank/DDBJ databases">
        <title>Leptospira spp. isolated from tropical soils.</title>
        <authorList>
            <person name="Thibeaux R."/>
            <person name="Iraola G."/>
            <person name="Ferres I."/>
            <person name="Bierque E."/>
            <person name="Girault D."/>
            <person name="Soupe-Gilbert M.-E."/>
            <person name="Picardeau M."/>
            <person name="Goarant C."/>
        </authorList>
    </citation>
    <scope>NUCLEOTIDE SEQUENCE [LARGE SCALE GENOMIC DNA]</scope>
    <source>
        <strain evidence="1 2">FH1-B-B1</strain>
    </source>
</reference>
<accession>A0A2M9ZI37</accession>